<dbReference type="InterPro" id="IPR036383">
    <property type="entry name" value="TSP1_rpt_sf"/>
</dbReference>
<evidence type="ECO:0000256" key="2">
    <source>
        <dbReference type="ARBA" id="ARBA00022525"/>
    </source>
</evidence>
<dbReference type="FunFam" id="2.20.100.10:FF:000005">
    <property type="entry name" value="ADAM metallopeptidase with thrombospondin type 1 motif 9"/>
    <property type="match status" value="1"/>
</dbReference>
<dbReference type="AlphaFoldDB" id="A0AA40GE27"/>
<dbReference type="InterPro" id="IPR000884">
    <property type="entry name" value="TSP1_rpt"/>
</dbReference>
<dbReference type="EMBL" id="JAHYIQ010000001">
    <property type="protein sequence ID" value="KAK1136049.1"/>
    <property type="molecule type" value="Genomic_DNA"/>
</dbReference>
<dbReference type="SUPFAM" id="SSF82895">
    <property type="entry name" value="TSP-1 type 1 repeat"/>
    <property type="match status" value="1"/>
</dbReference>
<keyword evidence="3" id="KW-0732">Signal</keyword>
<dbReference type="GO" id="GO:0005576">
    <property type="term" value="C:extracellular region"/>
    <property type="evidence" value="ECO:0007669"/>
    <property type="project" value="UniProtKB-SubCell"/>
</dbReference>
<evidence type="ECO:0000313" key="6">
    <source>
        <dbReference type="Proteomes" id="UP001177670"/>
    </source>
</evidence>
<keyword evidence="4" id="KW-0677">Repeat</keyword>
<keyword evidence="2" id="KW-0964">Secreted</keyword>
<comment type="caution">
    <text evidence="5">The sequence shown here is derived from an EMBL/GenBank/DDBJ whole genome shotgun (WGS) entry which is preliminary data.</text>
</comment>
<evidence type="ECO:0000313" key="5">
    <source>
        <dbReference type="EMBL" id="KAK1136049.1"/>
    </source>
</evidence>
<evidence type="ECO:0000256" key="3">
    <source>
        <dbReference type="ARBA" id="ARBA00022729"/>
    </source>
</evidence>
<organism evidence="5 6">
    <name type="scientific">Melipona bicolor</name>
    <dbReference type="NCBI Taxonomy" id="60889"/>
    <lineage>
        <taxon>Eukaryota</taxon>
        <taxon>Metazoa</taxon>
        <taxon>Ecdysozoa</taxon>
        <taxon>Arthropoda</taxon>
        <taxon>Hexapoda</taxon>
        <taxon>Insecta</taxon>
        <taxon>Pterygota</taxon>
        <taxon>Neoptera</taxon>
        <taxon>Endopterygota</taxon>
        <taxon>Hymenoptera</taxon>
        <taxon>Apocrita</taxon>
        <taxon>Aculeata</taxon>
        <taxon>Apoidea</taxon>
        <taxon>Anthophila</taxon>
        <taxon>Apidae</taxon>
        <taxon>Melipona</taxon>
    </lineage>
</organism>
<dbReference type="Gene3D" id="2.20.100.10">
    <property type="entry name" value="Thrombospondin type-1 (TSP1) repeat"/>
    <property type="match status" value="1"/>
</dbReference>
<evidence type="ECO:0000256" key="1">
    <source>
        <dbReference type="ARBA" id="ARBA00004613"/>
    </source>
</evidence>
<sequence length="252" mass="27481">MKTEEKGERNEARCFDVLLKIAIPDLNSIRIPSGVLEADLLHKPRTMDAHVHRCTESKKSRGTNPTSCKIKSQFVLPKVGCDLRVGSNKNTDPCGVCGGNGSSCQSRYSWSLESISACSKSCGGGFKIAMAVCKAVGSDENVVDDSYCDPDNKPEKTLIPCNTHPCSANCDPEEVECPDCRTNNSSDEYGCFSCEPTTRVDVKPVHSCGGSRSEPSWREWNFAKRCDASRKVPGWSGTIVESGRFRASEKVI</sequence>
<comment type="subcellular location">
    <subcellularLocation>
        <location evidence="1">Secreted</location>
    </subcellularLocation>
</comment>
<dbReference type="PROSITE" id="PS50092">
    <property type="entry name" value="TSP1"/>
    <property type="match status" value="1"/>
</dbReference>
<dbReference type="Proteomes" id="UP001177670">
    <property type="component" value="Unassembled WGS sequence"/>
</dbReference>
<gene>
    <name evidence="5" type="ORF">K0M31_000618</name>
</gene>
<dbReference type="Pfam" id="PF19030">
    <property type="entry name" value="TSP1_ADAMTS"/>
    <property type="match status" value="1"/>
</dbReference>
<keyword evidence="6" id="KW-1185">Reference proteome</keyword>
<reference evidence="5" key="1">
    <citation type="submission" date="2021-10" db="EMBL/GenBank/DDBJ databases">
        <title>Melipona bicolor Genome sequencing and assembly.</title>
        <authorList>
            <person name="Araujo N.S."/>
            <person name="Arias M.C."/>
        </authorList>
    </citation>
    <scope>NUCLEOTIDE SEQUENCE</scope>
    <source>
        <strain evidence="5">USP_2M_L1-L4_2017</strain>
        <tissue evidence="5">Whole body</tissue>
    </source>
</reference>
<protein>
    <submittedName>
        <fullName evidence="5">Uncharacterized protein</fullName>
    </submittedName>
</protein>
<accession>A0AA40GE27</accession>
<name>A0AA40GE27_9HYME</name>
<evidence type="ECO:0000256" key="4">
    <source>
        <dbReference type="ARBA" id="ARBA00022737"/>
    </source>
</evidence>
<proteinExistence type="predicted"/>